<feature type="compositionally biased region" description="Polar residues" evidence="1">
    <location>
        <begin position="38"/>
        <end position="49"/>
    </location>
</feature>
<proteinExistence type="predicted"/>
<evidence type="ECO:0000313" key="2">
    <source>
        <dbReference type="EMBL" id="BBN67847.1"/>
    </source>
</evidence>
<dbReference type="EMBL" id="AP020543">
    <property type="protein sequence ID" value="BBN67847.1"/>
    <property type="molecule type" value="Genomic_DNA"/>
</dbReference>
<reference evidence="2" key="1">
    <citation type="journal article" date="2019" name="Science">
        <title>Mutation of a bHLH transcription factor allowed almond domestication.</title>
        <authorList>
            <person name="Sanchez-Perez R."/>
            <person name="Pavan S."/>
            <person name="Mazzeo R."/>
            <person name="Moldovan C."/>
            <person name="Aiese Cigliano R."/>
            <person name="Del Cueto J."/>
            <person name="Ricciardi F."/>
            <person name="Lotti C."/>
            <person name="Ricciardi L."/>
            <person name="Dicenta F."/>
            <person name="Lopez-Marques R.L."/>
            <person name="Lindberg Moller B."/>
        </authorList>
    </citation>
    <scope>NUCLEOTIDE SEQUENCE</scope>
</reference>
<sequence>MMDNNQQQQVSKAEKSYTGIMHPAAILYWNPAPGSNWNHAPSSKSTLTSPHLHYAGSYDT</sequence>
<evidence type="ECO:0000256" key="1">
    <source>
        <dbReference type="SAM" id="MobiDB-lite"/>
    </source>
</evidence>
<feature type="region of interest" description="Disordered" evidence="1">
    <location>
        <begin position="38"/>
        <end position="60"/>
    </location>
</feature>
<dbReference type="AlphaFoldDB" id="A0A5H2XHI6"/>
<accession>A0A5H2XHI6</accession>
<name>A0A5H2XHI6_PRUDU</name>
<organism evidence="2">
    <name type="scientific">Prunus dulcis</name>
    <name type="common">Almond</name>
    <name type="synonym">Amygdalus dulcis</name>
    <dbReference type="NCBI Taxonomy" id="3755"/>
    <lineage>
        <taxon>Eukaryota</taxon>
        <taxon>Viridiplantae</taxon>
        <taxon>Streptophyta</taxon>
        <taxon>Embryophyta</taxon>
        <taxon>Tracheophyta</taxon>
        <taxon>Spermatophyta</taxon>
        <taxon>Magnoliopsida</taxon>
        <taxon>eudicotyledons</taxon>
        <taxon>Gunneridae</taxon>
        <taxon>Pentapetalae</taxon>
        <taxon>rosids</taxon>
        <taxon>fabids</taxon>
        <taxon>Rosales</taxon>
        <taxon>Rosaceae</taxon>
        <taxon>Amygdaloideae</taxon>
        <taxon>Amygdaleae</taxon>
        <taxon>Prunus</taxon>
    </lineage>
</organism>
<protein>
    <submittedName>
        <fullName evidence="2">Uncharacterized protein</fullName>
    </submittedName>
</protein>
<gene>
    <name evidence="2" type="ORF">Prudu_206S000300</name>
</gene>